<dbReference type="SUPFAM" id="SSF140427">
    <property type="entry name" value="VPS28 C-terminal domain-like"/>
    <property type="match status" value="1"/>
</dbReference>
<keyword evidence="8" id="KW-0812">Transmembrane</keyword>
<dbReference type="Pfam" id="PF03997">
    <property type="entry name" value="VPS28"/>
    <property type="match status" value="1"/>
</dbReference>
<name>A0A4Y7IC36_PAPSO</name>
<feature type="domain" description="VPS28 C-terminal" evidence="9">
    <location>
        <begin position="193"/>
        <end position="289"/>
    </location>
</feature>
<dbReference type="PANTHER" id="PTHR12937:SF0">
    <property type="entry name" value="VACUOLAR PROTEIN SORTING-ASSOCIATED PROTEIN 28 HOMOLOG"/>
    <property type="match status" value="1"/>
</dbReference>
<dbReference type="InterPro" id="IPR017898">
    <property type="entry name" value="VPS28_N"/>
</dbReference>
<comment type="subcellular location">
    <subcellularLocation>
        <location evidence="1">Endosome</location>
    </subcellularLocation>
</comment>
<reference evidence="11 12" key="1">
    <citation type="journal article" date="2018" name="Science">
        <title>The opium poppy genome and morphinan production.</title>
        <authorList>
            <person name="Guo L."/>
            <person name="Winzer T."/>
            <person name="Yang X."/>
            <person name="Li Y."/>
            <person name="Ning Z."/>
            <person name="He Z."/>
            <person name="Teodor R."/>
            <person name="Lu Y."/>
            <person name="Bowser T.A."/>
            <person name="Graham I.A."/>
            <person name="Ye K."/>
        </authorList>
    </citation>
    <scope>NUCLEOTIDE SEQUENCE [LARGE SCALE GENOMIC DNA]</scope>
    <source>
        <strain evidence="12">cv. HN1</strain>
        <tissue evidence="11">Leaves</tissue>
    </source>
</reference>
<gene>
    <name evidence="11" type="ORF">C5167_039358</name>
</gene>
<dbReference type="GO" id="GO:0000813">
    <property type="term" value="C:ESCRT I complex"/>
    <property type="evidence" value="ECO:0007669"/>
    <property type="project" value="InterPro"/>
</dbReference>
<dbReference type="OMA" id="CDEFPTV"/>
<dbReference type="InterPro" id="IPR038358">
    <property type="entry name" value="VPS28_N_sf"/>
</dbReference>
<evidence type="ECO:0008006" key="13">
    <source>
        <dbReference type="Google" id="ProtNLM"/>
    </source>
</evidence>
<dbReference type="PROSITE" id="PS51310">
    <property type="entry name" value="VPS28_C"/>
    <property type="match status" value="1"/>
</dbReference>
<keyword evidence="8" id="KW-0472">Membrane</keyword>
<keyword evidence="12" id="KW-1185">Reference proteome</keyword>
<dbReference type="FunFam" id="1.20.120.1130:FF:000001">
    <property type="entry name" value="Vacuolar protein sorting-associated protein 28 homolog"/>
    <property type="match status" value="1"/>
</dbReference>
<dbReference type="GO" id="GO:0043328">
    <property type="term" value="P:protein transport to vacuole involved in ubiquitin-dependent protein catabolic process via the multivesicular body sorting pathway"/>
    <property type="evidence" value="ECO:0007669"/>
    <property type="project" value="TreeGrafter"/>
</dbReference>
<dbReference type="InterPro" id="IPR037202">
    <property type="entry name" value="ESCRT_assembly_dom"/>
</dbReference>
<evidence type="ECO:0000256" key="8">
    <source>
        <dbReference type="SAM" id="Phobius"/>
    </source>
</evidence>
<dbReference type="AlphaFoldDB" id="A0A4Y7IC36"/>
<evidence type="ECO:0000256" key="5">
    <source>
        <dbReference type="ARBA" id="ARBA00057775"/>
    </source>
</evidence>
<dbReference type="PANTHER" id="PTHR12937">
    <property type="entry name" value="VACUOLAR PROTEIN SORTING 28, ISOFORM 2 VPS28"/>
    <property type="match status" value="1"/>
</dbReference>
<comment type="subunit">
    <text evidence="6">Component of the endosomal sorting required for transport complex I (ESCRT-I), composed of ELC, VPS28 and VPS37. Interacts with ELC.</text>
</comment>
<evidence type="ECO:0000256" key="1">
    <source>
        <dbReference type="ARBA" id="ARBA00004177"/>
    </source>
</evidence>
<dbReference type="GO" id="GO:0044877">
    <property type="term" value="F:protein-containing complex binding"/>
    <property type="evidence" value="ECO:0007669"/>
    <property type="project" value="TreeGrafter"/>
</dbReference>
<organism evidence="11 12">
    <name type="scientific">Papaver somniferum</name>
    <name type="common">Opium poppy</name>
    <dbReference type="NCBI Taxonomy" id="3469"/>
    <lineage>
        <taxon>Eukaryota</taxon>
        <taxon>Viridiplantae</taxon>
        <taxon>Streptophyta</taxon>
        <taxon>Embryophyta</taxon>
        <taxon>Tracheophyta</taxon>
        <taxon>Spermatophyta</taxon>
        <taxon>Magnoliopsida</taxon>
        <taxon>Ranunculales</taxon>
        <taxon>Papaveraceae</taxon>
        <taxon>Papaveroideae</taxon>
        <taxon>Papaver</taxon>
    </lineage>
</organism>
<dbReference type="InterPro" id="IPR017899">
    <property type="entry name" value="VPS28_C"/>
</dbReference>
<dbReference type="FunFam" id="1.20.1440.200:FF:000002">
    <property type="entry name" value="Vacuolar protein sorting-associated protein 28 homolog"/>
    <property type="match status" value="1"/>
</dbReference>
<dbReference type="Gene3D" id="1.20.120.1130">
    <property type="match status" value="1"/>
</dbReference>
<keyword evidence="3" id="KW-0967">Endosome</keyword>
<dbReference type="EMBL" id="CM010715">
    <property type="protein sequence ID" value="RZC46414.1"/>
    <property type="molecule type" value="Genomic_DNA"/>
</dbReference>
<dbReference type="STRING" id="3469.A0A4Y7IC36"/>
<evidence type="ECO:0000256" key="3">
    <source>
        <dbReference type="ARBA" id="ARBA00022753"/>
    </source>
</evidence>
<evidence type="ECO:0000313" key="12">
    <source>
        <dbReference type="Proteomes" id="UP000316621"/>
    </source>
</evidence>
<evidence type="ECO:0000259" key="10">
    <source>
        <dbReference type="PROSITE" id="PS51313"/>
    </source>
</evidence>
<feature type="transmembrane region" description="Helical" evidence="8">
    <location>
        <begin position="6"/>
        <end position="24"/>
    </location>
</feature>
<evidence type="ECO:0000256" key="2">
    <source>
        <dbReference type="ARBA" id="ARBA00022448"/>
    </source>
</evidence>
<sequence length="293" mass="32739">MVMVTIEIIVVLVLVALVMVATEMKMVQSGKSKSSILPDPCKLSLSLSSIRSVDFLSKDIICKQETSNARDPFYFSKGDHNSISMEVKLWNDKRDREMYDNFADLYAIIKTTEKLEKAYVRDLISSVEYEPECLKLLAQFKTLTSTLKVIVPSVDRFMDTYKMDCPAALNRLVTSGVPATVEHRQASAGANNTSAATVAECVQYFITAMDTLKLNMYAVDQVHPVLADLLAALNKLSILPPDFEGRVKMKEWIARLSKMGAADELTEQQSRQLHFDLESSYNLFMAALPNLGS</sequence>
<evidence type="ECO:0000256" key="6">
    <source>
        <dbReference type="ARBA" id="ARBA00061953"/>
    </source>
</evidence>
<proteinExistence type="inferred from homology"/>
<dbReference type="Proteomes" id="UP000316621">
    <property type="component" value="Chromosome 1"/>
</dbReference>
<feature type="domain" description="VPS28 N-terminal" evidence="10">
    <location>
        <begin position="76"/>
        <end position="183"/>
    </location>
</feature>
<dbReference type="Gene3D" id="1.20.1440.200">
    <property type="match status" value="1"/>
</dbReference>
<dbReference type="InterPro" id="IPR007143">
    <property type="entry name" value="Vps28"/>
</dbReference>
<dbReference type="InterPro" id="IPR037206">
    <property type="entry name" value="VPS28_C_sf"/>
</dbReference>
<dbReference type="Gramene" id="RZC46414">
    <property type="protein sequence ID" value="RZC46414"/>
    <property type="gene ID" value="C5167_039358"/>
</dbReference>
<dbReference type="PROSITE" id="PS51313">
    <property type="entry name" value="VPS28_N"/>
    <property type="match status" value="1"/>
</dbReference>
<comment type="similarity">
    <text evidence="7">Belongs to the VPS28 family.</text>
</comment>
<evidence type="ECO:0000259" key="9">
    <source>
        <dbReference type="PROSITE" id="PS51310"/>
    </source>
</evidence>
<keyword evidence="2 7" id="KW-0813">Transport</keyword>
<keyword evidence="4 7" id="KW-0653">Protein transport</keyword>
<evidence type="ECO:0000313" key="11">
    <source>
        <dbReference type="EMBL" id="RZC46414.1"/>
    </source>
</evidence>
<dbReference type="SUPFAM" id="SSF140111">
    <property type="entry name" value="Endosomal sorting complex assembly domain"/>
    <property type="match status" value="1"/>
</dbReference>
<keyword evidence="8" id="KW-1133">Transmembrane helix</keyword>
<accession>A0A4Y7IC36</accession>
<evidence type="ECO:0000256" key="7">
    <source>
        <dbReference type="PROSITE-ProRule" id="PRU00642"/>
    </source>
</evidence>
<protein>
    <recommendedName>
        <fullName evidence="13">Vacuolar protein sorting-associated protein 28 homolog</fullName>
    </recommendedName>
</protein>
<evidence type="ECO:0000256" key="4">
    <source>
        <dbReference type="ARBA" id="ARBA00022927"/>
    </source>
</evidence>
<comment type="function">
    <text evidence="5">Component of the ESCRT-I complex (endosomal sorting complex required for transport I), a regulator of vesicular trafficking process. Required for the sorting of endocytic ubiquitinated cargos into multivesicular bodies (MVBs). Mediates the association to the ESCRT-0 complex.</text>
</comment>